<accession>A0A7J6HKK5</accession>
<keyword evidence="3" id="KW-0268">Exocytosis</keyword>
<sequence length="1110" mass="122645">MFKQFIQKPTDQQENARKGSLTMADLNPRIAIHYGIPSTASILAFDSNQSLLAVGTLDGRIKVIGSDNIEGLLVSPKPLPFKNLEFLQNQGFLASISSENEIQVWDLENRGLASALQWESNITAFSVIYGTSYMYIGSEHGDVTVLKYQADDRKIIQLPYYIPANVLSEKYFIDNVDEDGMPLPDQLPVVGVLHQPCSPGNRHDKILIAYENGLIILWDASEDQIVFVRGSKNLNLKYKTVLNCVQGTKHMLHDNFNDNETEKEISSLCWASENGSVLAVGYVDGDIMFWDISSYISSKDRQAEDPVDDVVKLQLASGNRRLPVIVLHWCATRSSNDRAGQLFVYGGDQIGSDEVLTILSLEWSQGIQSLKCVSRVDLSLHGSFADMVLLRTAGVIDSNSNETLLLTLTNPGQLHVYDKASLFTSTSQLKNTSVRPVPVKYTTVVPTTEPDMTVSKLSAVHGDGEFSQAFSRISAEKLSVEHLRKGSTEWPLTGGLPSQGFDAQTYQVERVYISGYQDGSVRLWDATYPSLQLIHSIQPEVKGMTNEIVSVTALDFCSSTLKLSVGDECGRVRLYDLIRIPFEKNLHFVTAAGKEVHNFQQGDVPYCLAVFSILSSPICTLRFSNSGNQLFVGFNCGQVAMLDINTLSVISLTDVSSETSSPVKVLDVRSFLDANSSVQSPKGSQSKIPSDSESGVLFTMTMNAHISVRDITTGNPVCSQPLQPIKNCTAISLHVIDGDLISEVGSGKHSSKSPESSKAIDELSQVGLKHSPRSGHFDRRLMNLLILLCCEDSLHLYSLNSMIEGDNDSIHKVDLVKPCCWTTTLKKDEKECGLVVLYQTGVIEIRSLPDLEVLGESSLMSILRWNYKTNMDKTMCSTDQGEIALVNGHELAFISVLSYENDLRIPDSLPCLYNKVLAASVDATLNFSPTQKQAVTPGILGGIMKGLKAEKVEHNADHSGLHKNIHAHLETLFSSPPFLKPSIALTDDQEIIQLNLDDIVIDEPLHVSSSSQENKNETKDKETERDRLFHGGDSDIKPKLRTAEEIRAKYRKNEDASGAAAQARDKLVQRQEKLEKLGQNTEELKIGAEDFASMAKQLAKSMENRKWWQI</sequence>
<dbReference type="InterPro" id="IPR036322">
    <property type="entry name" value="WD40_repeat_dom_sf"/>
</dbReference>
<dbReference type="GO" id="GO:0005737">
    <property type="term" value="C:cytoplasm"/>
    <property type="evidence" value="ECO:0007669"/>
    <property type="project" value="UniProtKB-SubCell"/>
</dbReference>
<organism evidence="8 9">
    <name type="scientific">Cannabis sativa</name>
    <name type="common">Hemp</name>
    <name type="synonym">Marijuana</name>
    <dbReference type="NCBI Taxonomy" id="3483"/>
    <lineage>
        <taxon>Eukaryota</taxon>
        <taxon>Viridiplantae</taxon>
        <taxon>Streptophyta</taxon>
        <taxon>Embryophyta</taxon>
        <taxon>Tracheophyta</taxon>
        <taxon>Spermatophyta</taxon>
        <taxon>Magnoliopsida</taxon>
        <taxon>eudicotyledons</taxon>
        <taxon>Gunneridae</taxon>
        <taxon>Pentapetalae</taxon>
        <taxon>rosids</taxon>
        <taxon>fabids</taxon>
        <taxon>Rosales</taxon>
        <taxon>Cannabaceae</taxon>
        <taxon>Cannabis</taxon>
    </lineage>
</organism>
<dbReference type="GO" id="GO:0006887">
    <property type="term" value="P:exocytosis"/>
    <property type="evidence" value="ECO:0007669"/>
    <property type="project" value="UniProtKB-KW"/>
</dbReference>
<evidence type="ECO:0000256" key="6">
    <source>
        <dbReference type="SAM" id="MobiDB-lite"/>
    </source>
</evidence>
<evidence type="ECO:0000313" key="8">
    <source>
        <dbReference type="EMBL" id="KAF4395772.1"/>
    </source>
</evidence>
<gene>
    <name evidence="8" type="ORF">G4B88_013546</name>
</gene>
<evidence type="ECO:0000256" key="1">
    <source>
        <dbReference type="ARBA" id="ARBA00004496"/>
    </source>
</evidence>
<dbReference type="AlphaFoldDB" id="A0A7J6HKK5"/>
<dbReference type="SMART" id="SM00320">
    <property type="entry name" value="WD40"/>
    <property type="match status" value="6"/>
</dbReference>
<comment type="caution">
    <text evidence="8">The sequence shown here is derived from an EMBL/GenBank/DDBJ whole genome shotgun (WGS) entry which is preliminary data.</text>
</comment>
<dbReference type="GO" id="GO:0005886">
    <property type="term" value="C:plasma membrane"/>
    <property type="evidence" value="ECO:0007669"/>
    <property type="project" value="TreeGrafter"/>
</dbReference>
<comment type="subcellular location">
    <subcellularLocation>
        <location evidence="1">Cytoplasm</location>
    </subcellularLocation>
</comment>
<keyword evidence="9" id="KW-1185">Reference proteome</keyword>
<dbReference type="Gene3D" id="1.20.5.110">
    <property type="match status" value="1"/>
</dbReference>
<dbReference type="PROSITE" id="PS50892">
    <property type="entry name" value="V_SNARE"/>
    <property type="match status" value="1"/>
</dbReference>
<comment type="similarity">
    <text evidence="2">Belongs to the WD repeat L(2)GL family.</text>
</comment>
<evidence type="ECO:0000313" key="9">
    <source>
        <dbReference type="Proteomes" id="UP000583929"/>
    </source>
</evidence>
<dbReference type="PANTHER" id="PTHR10241:SF38">
    <property type="entry name" value="TRANSDUCIN FAMILY PROTEIN _ WD-40 REPEAT FAMILY PROTEIN"/>
    <property type="match status" value="1"/>
</dbReference>
<dbReference type="EMBL" id="JAATIQ010000039">
    <property type="protein sequence ID" value="KAF4395772.1"/>
    <property type="molecule type" value="Genomic_DNA"/>
</dbReference>
<dbReference type="InterPro" id="IPR001680">
    <property type="entry name" value="WD40_rpt"/>
</dbReference>
<reference evidence="8 9" key="1">
    <citation type="journal article" date="2020" name="bioRxiv">
        <title>Sequence and annotation of 42 cannabis genomes reveals extensive copy number variation in cannabinoid synthesis and pathogen resistance genes.</title>
        <authorList>
            <person name="Mckernan K.J."/>
            <person name="Helbert Y."/>
            <person name="Kane L.T."/>
            <person name="Ebling H."/>
            <person name="Zhang L."/>
            <person name="Liu B."/>
            <person name="Eaton Z."/>
            <person name="Mclaughlin S."/>
            <person name="Kingan S."/>
            <person name="Baybayan P."/>
            <person name="Concepcion G."/>
            <person name="Jordan M."/>
            <person name="Riva A."/>
            <person name="Barbazuk W."/>
            <person name="Harkins T."/>
        </authorList>
    </citation>
    <scope>NUCLEOTIDE SEQUENCE [LARGE SCALE GENOMIC DNA]</scope>
    <source>
        <strain evidence="9">cv. Jamaican Lion 4</strain>
        <tissue evidence="8">Leaf</tissue>
    </source>
</reference>
<name>A0A7J6HKK5_CANSA</name>
<dbReference type="CDD" id="cd15873">
    <property type="entry name" value="R-SNARE_STXBP5_6"/>
    <property type="match status" value="1"/>
</dbReference>
<dbReference type="GO" id="GO:0006893">
    <property type="term" value="P:Golgi to plasma membrane transport"/>
    <property type="evidence" value="ECO:0007669"/>
    <property type="project" value="TreeGrafter"/>
</dbReference>
<keyword evidence="5" id="KW-0175">Coiled coil</keyword>
<dbReference type="GO" id="GO:0005096">
    <property type="term" value="F:GTPase activator activity"/>
    <property type="evidence" value="ECO:0007669"/>
    <property type="project" value="TreeGrafter"/>
</dbReference>
<evidence type="ECO:0000256" key="2">
    <source>
        <dbReference type="ARBA" id="ARBA00008070"/>
    </source>
</evidence>
<keyword evidence="4" id="KW-0963">Cytoplasm</keyword>
<dbReference type="PANTHER" id="PTHR10241">
    <property type="entry name" value="LETHAL 2 GIANT LARVAE PROTEIN"/>
    <property type="match status" value="1"/>
</dbReference>
<evidence type="ECO:0000259" key="7">
    <source>
        <dbReference type="PROSITE" id="PS50892"/>
    </source>
</evidence>
<dbReference type="GO" id="GO:0045159">
    <property type="term" value="F:myosin II binding"/>
    <property type="evidence" value="ECO:0007669"/>
    <property type="project" value="TreeGrafter"/>
</dbReference>
<feature type="region of interest" description="Disordered" evidence="6">
    <location>
        <begin position="1005"/>
        <end position="1036"/>
    </location>
</feature>
<proteinExistence type="inferred from homology"/>
<dbReference type="SUPFAM" id="SSF50978">
    <property type="entry name" value="WD40 repeat-like"/>
    <property type="match status" value="2"/>
</dbReference>
<feature type="domain" description="V-SNARE coiled-coil homology" evidence="7">
    <location>
        <begin position="1045"/>
        <end position="1109"/>
    </location>
</feature>
<evidence type="ECO:0000256" key="5">
    <source>
        <dbReference type="PROSITE-ProRule" id="PRU00290"/>
    </source>
</evidence>
<dbReference type="InterPro" id="IPR042855">
    <property type="entry name" value="V_SNARE_CC"/>
</dbReference>
<evidence type="ECO:0000256" key="4">
    <source>
        <dbReference type="ARBA" id="ARBA00022490"/>
    </source>
</evidence>
<protein>
    <recommendedName>
        <fullName evidence="7">V-SNARE coiled-coil homology domain-containing protein</fullName>
    </recommendedName>
</protein>
<dbReference type="SUPFAM" id="SSF58038">
    <property type="entry name" value="SNARE fusion complex"/>
    <property type="match status" value="1"/>
</dbReference>
<evidence type="ECO:0000256" key="3">
    <source>
        <dbReference type="ARBA" id="ARBA00022483"/>
    </source>
</evidence>
<dbReference type="Gene3D" id="2.130.10.10">
    <property type="entry name" value="YVTN repeat-like/Quinoprotein amine dehydrogenase"/>
    <property type="match status" value="3"/>
</dbReference>
<dbReference type="Proteomes" id="UP000583929">
    <property type="component" value="Unassembled WGS sequence"/>
</dbReference>
<dbReference type="InterPro" id="IPR015943">
    <property type="entry name" value="WD40/YVTN_repeat-like_dom_sf"/>
</dbReference>
<feature type="compositionally biased region" description="Basic and acidic residues" evidence="6">
    <location>
        <begin position="1014"/>
        <end position="1036"/>
    </location>
</feature>
<dbReference type="GO" id="GO:0019905">
    <property type="term" value="F:syntaxin binding"/>
    <property type="evidence" value="ECO:0007669"/>
    <property type="project" value="TreeGrafter"/>
</dbReference>